<dbReference type="GeneID" id="3654750"/>
<dbReference type="KEGG" id="vg:3654750"/>
<keyword evidence="2" id="KW-1185">Reference proteome</keyword>
<organism evidence="1 2">
    <name type="scientific">Emiliania huxleyi virus 86 (isolate United Kingdom/English Channel/1999)</name>
    <name type="common">EhV-86</name>
    <dbReference type="NCBI Taxonomy" id="654925"/>
    <lineage>
        <taxon>Viruses</taxon>
        <taxon>Varidnaviria</taxon>
        <taxon>Bamfordvirae</taxon>
        <taxon>Nucleocytoviricota</taxon>
        <taxon>Megaviricetes</taxon>
        <taxon>Algavirales</taxon>
        <taxon>Phycodnaviridae</taxon>
        <taxon>Coccolithovirus</taxon>
        <taxon>Coccolithovirus huxleyi</taxon>
        <taxon>Emiliania huxleyi virus 86</taxon>
    </lineage>
</organism>
<protein>
    <submittedName>
        <fullName evidence="1">Uncharacterized protein</fullName>
    </submittedName>
</protein>
<dbReference type="RefSeq" id="YP_294057.1">
    <property type="nucleotide sequence ID" value="NC_007346.1"/>
</dbReference>
<sequence length="141" mass="16248">MLPNQMNQEIIDELFETHRKRASAYYTNPDLNMSKNNHCGYDFVSEAIHMLTESDTTRALYFADVANRMNVYQDAVLDDLGNHPQDRILDTEARLLADQQKVVSYLSSTRYPELTHRKLTEMGYTNAAEAYRSVVGLYCDV</sequence>
<accession>Q4A2I0</accession>
<evidence type="ECO:0000313" key="2">
    <source>
        <dbReference type="Proteomes" id="UP000000863"/>
    </source>
</evidence>
<proteinExistence type="predicted"/>
<dbReference type="EMBL" id="AJ890364">
    <property type="protein sequence ID" value="CAI65726.1"/>
    <property type="molecule type" value="Genomic_DNA"/>
</dbReference>
<gene>
    <name evidence="1" type="ORF">EhV300</name>
</gene>
<dbReference type="Proteomes" id="UP000000863">
    <property type="component" value="Segment"/>
</dbReference>
<reference evidence="1 2" key="1">
    <citation type="journal article" date="2005" name="Science">
        <title>Complete genome sequence and lytic phase transcription profile of a Coccolithovirus.</title>
        <authorList>
            <person name="Wilson W.H."/>
            <person name="Schroeder D.C."/>
            <person name="Allen M.J."/>
            <person name="Holden M.T.G."/>
            <person name="Parkhill J."/>
            <person name="Barrell B.G."/>
            <person name="Churcher C."/>
            <person name="Hamlin N."/>
            <person name="Mungall K."/>
            <person name="Norbertczak H."/>
            <person name="Quail M.A."/>
            <person name="Price C."/>
            <person name="Rabbinowitsch E."/>
            <person name="Walker D."/>
            <person name="Craigon M."/>
            <person name="Roy D."/>
            <person name="Ghazal P."/>
        </authorList>
    </citation>
    <scope>NUCLEOTIDE SEQUENCE [LARGE SCALE GENOMIC DNA]</scope>
    <source>
        <strain evidence="2">Isolate United Kingdom/English Channel/1999</strain>
    </source>
</reference>
<evidence type="ECO:0000313" key="1">
    <source>
        <dbReference type="EMBL" id="CAI65726.1"/>
    </source>
</evidence>
<name>Q4A2I0_EHV8U</name>
<organismHost>
    <name type="scientific">Emiliania huxleyi</name>
    <name type="common">Coccolithophore</name>
    <name type="synonym">Pontosphaera huxleyi</name>
    <dbReference type="NCBI Taxonomy" id="2903"/>
</organismHost>